<keyword evidence="6" id="KW-1185">Reference proteome</keyword>
<dbReference type="Pfam" id="PF00550">
    <property type="entry name" value="PP-binding"/>
    <property type="match status" value="1"/>
</dbReference>
<dbReference type="CDD" id="cd05930">
    <property type="entry name" value="A_NRPS"/>
    <property type="match status" value="1"/>
</dbReference>
<dbReference type="GO" id="GO:0016874">
    <property type="term" value="F:ligase activity"/>
    <property type="evidence" value="ECO:0007669"/>
    <property type="project" value="UniProtKB-KW"/>
</dbReference>
<dbReference type="GO" id="GO:0044550">
    <property type="term" value="P:secondary metabolite biosynthetic process"/>
    <property type="evidence" value="ECO:0007669"/>
    <property type="project" value="TreeGrafter"/>
</dbReference>
<dbReference type="PROSITE" id="PS50075">
    <property type="entry name" value="CARRIER"/>
    <property type="match status" value="1"/>
</dbReference>
<dbReference type="Pfam" id="PF13193">
    <property type="entry name" value="AMP-binding_C"/>
    <property type="match status" value="1"/>
</dbReference>
<dbReference type="InterPro" id="IPR042099">
    <property type="entry name" value="ANL_N_sf"/>
</dbReference>
<sequence>SEHYASLPQVLRLLAHVKQRLRSILDSDFPYGLLKYLKGRNQLQLTSDKSVTQPTGVVFNYAGRFNQLEASDAFWSPAVLGNSWSHALSLDEVVQYALTASCDYDGKHGLILNLEYSTMMYHEGTANIITNLWLDNLQQLIQAALASPLPCRTASDYGLARLSEPAFGQVVHEMLPNLDLSLADLDDLYPCLPIQEGLLLATLNDPAAYMVLLIYTIQGPLDIVRLQEAWATTSQQHPILRTQFLLGLPNTPFTNLQLVRTHADARWLVADWSDLDPELAQAEYLRLEREQGFDLKQIPIRFGLFHLAPDHHRLIVSVHHAILDGWSGGLFTNALLLNYAGQVAPPAGQVKGLVAHIQAGDATQAERFWAAQLDGIESPSLLVDPYCVPDLTVKPSDAAYYGSLARTLEIGDQVVDFAHSSGVTVSTFLRAAVALVLHRYTGLANPLFAVVVSGRNVAVAQVESTIGPCISTIPCRARIGRALTVGDLLQTLHHDGTAAYDFEHCRLTDIHRWSGMSPEQPLFNVLLVYQNLPTGQPAIDLPIRFRVLDNNSPTDVPLTLIAEHQGTQLHVKAGFQTRVFSTDYVERFVDHLETTIRSLVTTSPSDLVASLSMLAESEHELLTSDWARNPTNLLTYSYAHEGFLSCVQSRPGSVAIRDGEQEYTYGQLHLMAYHLAHSLHQTGKGGPDQVVGILAGNSVELIVGQLAVWMAGSAFVVIAPDYPVERQQFILADAACVAVVGPPALLAAFKADTPTPQLAIDLSSLQSDHVVGWTSQAEIDAGSLAYVIYTSGTTGTPKGVMHEHGAAANHLQGFIRTTGMTADVVTPTLLTPTFDVSLSEIWTTLSVGGRLLITRGDQKRALQQATRAACTPSLVSLFEPSDFPSLHSLVLAGEPSSQALVDKWSTSLRLFNWYGPTEVANGSHCAELKPGATVTVGRPFPNAVGLILDDHLRPSPVGIIGQLYLGGKGLARGYLNRPELTAEKFITWPVKGERLYQSGDLARWLPDGQVECLGRIDHQVKVRGFRVELGEVEAVLESHPTVTQACVLVQDTHLVGYVCPALSGGSEAVLDWLRSCLPHYMVPSALVGLAELPRTPVGKVDRKALPPFHFNRSPTDTDLPTLSPVESQLLQTVADCLRLDASAIRLDSTFYQIGGNSLSAIQVVAQCQRHGLHLAIADLNRNNTLRQVARLCAAVDETTTVRTIVVPEVADCPRLTPGQMAFFFMPLTRSDGLILPVMFKSSRTFPEAQWRTAVRRMVELHPMLRGLFRLDNQTGSMTYDVGERPLHDHYRFELHPVKDFATVMSMLPSLLLELDIEKGPLSTFHVFDLGHEQYFFHCVHHLASDYLSYKVFAEDLTRLLLDQQVEPPTVSCQAWAEYLHQEAQDLDLDTLTVPPPLPDLAVRLRGEVAMPESTPGGRNPECLVCLDIAPSTLTSAANRFGATHIELLVTALHVAYQEVFHFNVMGLAFMTHGRQPVGDTAFDLSRTMGFFAHYVPVVLDAPRAASVRAFLRRTQETLGTGIEDGVKLTLVRYLRDFTESSQRKPYEIDPYFGFSYLAPTEASVPSDGNQPLLQELTDIMAELRALRAVDLPRPFELTVTHEGDRLDLLVIGQRNKGIPPMMQRLLSVWSETLRQMVATPDPM</sequence>
<dbReference type="Gene3D" id="1.10.1200.10">
    <property type="entry name" value="ACP-like"/>
    <property type="match status" value="1"/>
</dbReference>
<dbReference type="Pfam" id="PF00501">
    <property type="entry name" value="AMP-binding"/>
    <property type="match status" value="1"/>
</dbReference>
<dbReference type="InterPro" id="IPR020845">
    <property type="entry name" value="AMP-binding_CS"/>
</dbReference>
<dbReference type="InterPro" id="IPR001242">
    <property type="entry name" value="Condensation_dom"/>
</dbReference>
<dbReference type="NCBIfam" id="TIGR01733">
    <property type="entry name" value="AA-adenyl-dom"/>
    <property type="match status" value="1"/>
</dbReference>
<accession>A0A9W8AIR3</accession>
<dbReference type="Gene3D" id="3.40.50.12780">
    <property type="entry name" value="N-terminal domain of ligase-like"/>
    <property type="match status" value="1"/>
</dbReference>
<dbReference type="GO" id="GO:0031177">
    <property type="term" value="F:phosphopantetheine binding"/>
    <property type="evidence" value="ECO:0007669"/>
    <property type="project" value="TreeGrafter"/>
</dbReference>
<dbReference type="Pfam" id="PF00668">
    <property type="entry name" value="Condensation"/>
    <property type="match status" value="2"/>
</dbReference>
<name>A0A9W8AIR3_9FUNG</name>
<feature type="domain" description="Carrier" evidence="4">
    <location>
        <begin position="1120"/>
        <end position="1196"/>
    </location>
</feature>
<dbReference type="SUPFAM" id="SSF47336">
    <property type="entry name" value="ACP-like"/>
    <property type="match status" value="1"/>
</dbReference>
<dbReference type="InterPro" id="IPR009081">
    <property type="entry name" value="PP-bd_ACP"/>
</dbReference>
<dbReference type="InterPro" id="IPR025110">
    <property type="entry name" value="AMP-bd_C"/>
</dbReference>
<keyword evidence="1" id="KW-0596">Phosphopantetheine</keyword>
<evidence type="ECO:0000259" key="4">
    <source>
        <dbReference type="PROSITE" id="PS50075"/>
    </source>
</evidence>
<dbReference type="PROSITE" id="PS00455">
    <property type="entry name" value="AMP_BINDING"/>
    <property type="match status" value="1"/>
</dbReference>
<dbReference type="SUPFAM" id="SSF52777">
    <property type="entry name" value="CoA-dependent acyltransferases"/>
    <property type="match status" value="5"/>
</dbReference>
<evidence type="ECO:0000256" key="1">
    <source>
        <dbReference type="ARBA" id="ARBA00022450"/>
    </source>
</evidence>
<dbReference type="InterPro" id="IPR023213">
    <property type="entry name" value="CAT-like_dom_sf"/>
</dbReference>
<dbReference type="PANTHER" id="PTHR45527">
    <property type="entry name" value="NONRIBOSOMAL PEPTIDE SYNTHETASE"/>
    <property type="match status" value="1"/>
</dbReference>
<dbReference type="InterPro" id="IPR036736">
    <property type="entry name" value="ACP-like_sf"/>
</dbReference>
<keyword evidence="3" id="KW-0436">Ligase</keyword>
<evidence type="ECO:0000313" key="6">
    <source>
        <dbReference type="Proteomes" id="UP001150569"/>
    </source>
</evidence>
<gene>
    <name evidence="5" type="ORF">IWQ60_001730</name>
</gene>
<organism evidence="5 6">
    <name type="scientific">Tieghemiomyces parasiticus</name>
    <dbReference type="NCBI Taxonomy" id="78921"/>
    <lineage>
        <taxon>Eukaryota</taxon>
        <taxon>Fungi</taxon>
        <taxon>Fungi incertae sedis</taxon>
        <taxon>Zoopagomycota</taxon>
        <taxon>Kickxellomycotina</taxon>
        <taxon>Dimargaritomycetes</taxon>
        <taxon>Dimargaritales</taxon>
        <taxon>Dimargaritaceae</taxon>
        <taxon>Tieghemiomyces</taxon>
    </lineage>
</organism>
<dbReference type="OrthoDB" id="408177at2759"/>
<feature type="non-terminal residue" evidence="5">
    <location>
        <position position="1"/>
    </location>
</feature>
<protein>
    <recommendedName>
        <fullName evidence="4">Carrier domain-containing protein</fullName>
    </recommendedName>
</protein>
<dbReference type="EMBL" id="JANBPT010000059">
    <property type="protein sequence ID" value="KAJ1928777.1"/>
    <property type="molecule type" value="Genomic_DNA"/>
</dbReference>
<dbReference type="Proteomes" id="UP001150569">
    <property type="component" value="Unassembled WGS sequence"/>
</dbReference>
<dbReference type="InterPro" id="IPR000873">
    <property type="entry name" value="AMP-dep_synth/lig_dom"/>
</dbReference>
<comment type="caution">
    <text evidence="5">The sequence shown here is derived from an EMBL/GenBank/DDBJ whole genome shotgun (WGS) entry which is preliminary data.</text>
</comment>
<reference evidence="5" key="1">
    <citation type="submission" date="2022-07" db="EMBL/GenBank/DDBJ databases">
        <title>Phylogenomic reconstructions and comparative analyses of Kickxellomycotina fungi.</title>
        <authorList>
            <person name="Reynolds N.K."/>
            <person name="Stajich J.E."/>
            <person name="Barry K."/>
            <person name="Grigoriev I.V."/>
            <person name="Crous P."/>
            <person name="Smith M.E."/>
        </authorList>
    </citation>
    <scope>NUCLEOTIDE SEQUENCE</scope>
    <source>
        <strain evidence="5">RSA 861</strain>
    </source>
</reference>
<proteinExistence type="predicted"/>
<keyword evidence="2" id="KW-0597">Phosphoprotein</keyword>
<dbReference type="SUPFAM" id="SSF56801">
    <property type="entry name" value="Acetyl-CoA synthetase-like"/>
    <property type="match status" value="1"/>
</dbReference>
<dbReference type="PANTHER" id="PTHR45527:SF1">
    <property type="entry name" value="FATTY ACID SYNTHASE"/>
    <property type="match status" value="1"/>
</dbReference>
<dbReference type="GO" id="GO:0005737">
    <property type="term" value="C:cytoplasm"/>
    <property type="evidence" value="ECO:0007669"/>
    <property type="project" value="TreeGrafter"/>
</dbReference>
<evidence type="ECO:0000313" key="5">
    <source>
        <dbReference type="EMBL" id="KAJ1928777.1"/>
    </source>
</evidence>
<dbReference type="GO" id="GO:0043041">
    <property type="term" value="P:amino acid activation for nonribosomal peptide biosynthetic process"/>
    <property type="evidence" value="ECO:0007669"/>
    <property type="project" value="TreeGrafter"/>
</dbReference>
<dbReference type="Gene3D" id="3.30.559.10">
    <property type="entry name" value="Chloramphenicol acetyltransferase-like domain"/>
    <property type="match status" value="2"/>
</dbReference>
<dbReference type="Gene3D" id="3.30.300.30">
    <property type="match status" value="1"/>
</dbReference>
<evidence type="ECO:0000256" key="3">
    <source>
        <dbReference type="ARBA" id="ARBA00022598"/>
    </source>
</evidence>
<dbReference type="InterPro" id="IPR010071">
    <property type="entry name" value="AA_adenyl_dom"/>
</dbReference>
<dbReference type="InterPro" id="IPR045851">
    <property type="entry name" value="AMP-bd_C_sf"/>
</dbReference>
<evidence type="ECO:0000256" key="2">
    <source>
        <dbReference type="ARBA" id="ARBA00022553"/>
    </source>
</evidence>
<dbReference type="Gene3D" id="3.30.559.30">
    <property type="entry name" value="Nonribosomal peptide synthetase, condensation domain"/>
    <property type="match status" value="3"/>
</dbReference>